<feature type="transmembrane region" description="Helical" evidence="8">
    <location>
        <begin position="745"/>
        <end position="765"/>
    </location>
</feature>
<dbReference type="Pfam" id="PF02415">
    <property type="entry name" value="Chlam_PMP"/>
    <property type="match status" value="1"/>
</dbReference>
<feature type="transmembrane region" description="Helical" evidence="8">
    <location>
        <begin position="791"/>
        <end position="812"/>
    </location>
</feature>
<evidence type="ECO:0000256" key="8">
    <source>
        <dbReference type="SAM" id="Phobius"/>
    </source>
</evidence>
<sequence>MLESSSLLGGSYNNIVMSNCYFTKIKKNNSSYLLLDSLNSNVKIINTEISYILLYGRTLFNPQNFYYIKDTSFTYITTNYESIISSSYNDLILENVNFLYNTNVGDHKNPCFISVNSGDNETKLKLKNVSIYYGKSNMAFIKITGYKINVLIENSSIALSDSYGPIIDFDSKYSNININNTKIIECKSTTSNVGTLFFKNNVNITIDNSLFKDNASKYGGCLYFKDMENLTMDIKNSTFKRNHAKYGGVIYISLNNQNYNNYKRSLMFRDNYFISNVAQYFGGAIYFDKSIEYVDVMDDIKFNNNSATIGGAIYTDYLSNHESLSNKGINNNNKIFFINNRSKAYGNDYGSFPSTIILENDEELMNGITIFSGNTISLSFILKDNYNQTIRDNSNYHSNLILRVELIWDNELNNMNDTSVYTSYKKKYLLKNNVGYFSNGHCKFNELNIVAIPGYYKINFLIENNMYNTKFKVNEIPLKVTNCTDNKITMINDYNIIYCENPICNDDCDVKHSICMPSKDALFINSSKYNKCVCFPGYKGKKCNEMDYEPYWKIVTDYKIIVYIVIAIEFSIIIITFILRNHVLIYYHGSIKLILIQIGFILITISLTVIDYKNIYLCFLNVLLKHCGILCILTVFIYFIYSAYYLGVLNKETEIKEIREQLFYEKKISNKNLRNNTTKMKPKKVKSKLLYKIKVSDKSKLAINSFEPEDIIKEKSINYSNSSINIFQDIFFDIVKKILAINIKIFIGFLLLIALFILGLIIILIKKPTDKYYLDSNDLFMYSNPYSEANLYMNLFEFLCVILTFVKSSFIWKYENIFLINFKIYYSFIIILTIGILPNIISSFVLYSNPKQYLFNLIINSICYVSLYFILILNLLYNIIIKKQKNITPSDFFVTTQQDFCYFHRSYLCECNKVESDESIAEHVLEILNIYIHSSIIIEKNKYSLIKLVNPDQKSVLMQAVFQ</sequence>
<evidence type="ECO:0000256" key="4">
    <source>
        <dbReference type="ARBA" id="ARBA00022525"/>
    </source>
</evidence>
<feature type="transmembrane region" description="Helical" evidence="8">
    <location>
        <begin position="622"/>
        <end position="646"/>
    </location>
</feature>
<keyword evidence="7" id="KW-0998">Cell outer membrane</keyword>
<dbReference type="OrthoDB" id="306425at2759"/>
<dbReference type="PANTHER" id="PTHR11319:SF35">
    <property type="entry name" value="OUTER MEMBRANE PROTEIN PMPC-RELATED"/>
    <property type="match status" value="1"/>
</dbReference>
<dbReference type="PANTHER" id="PTHR11319">
    <property type="entry name" value="G PROTEIN-COUPLED RECEPTOR-RELATED"/>
    <property type="match status" value="1"/>
</dbReference>
<evidence type="ECO:0000256" key="5">
    <source>
        <dbReference type="ARBA" id="ARBA00022729"/>
    </source>
</evidence>
<feature type="domain" description="EGF-like" evidence="9 10">
    <location>
        <begin position="532"/>
        <end position="543"/>
    </location>
</feature>
<feature type="transmembrane region" description="Helical" evidence="8">
    <location>
        <begin position="824"/>
        <end position="847"/>
    </location>
</feature>
<evidence type="ECO:0000256" key="1">
    <source>
        <dbReference type="ARBA" id="ARBA00004196"/>
    </source>
</evidence>
<evidence type="ECO:0000256" key="2">
    <source>
        <dbReference type="ARBA" id="ARBA00004442"/>
    </source>
</evidence>
<gene>
    <name evidence="11" type="ORF">LY90DRAFT_677252</name>
</gene>
<feature type="transmembrane region" description="Helical" evidence="8">
    <location>
        <begin position="560"/>
        <end position="579"/>
    </location>
</feature>
<reference evidence="11 12" key="1">
    <citation type="submission" date="2016-08" db="EMBL/GenBank/DDBJ databases">
        <title>A Parts List for Fungal Cellulosomes Revealed by Comparative Genomics.</title>
        <authorList>
            <consortium name="DOE Joint Genome Institute"/>
            <person name="Haitjema C.H."/>
            <person name="Gilmore S.P."/>
            <person name="Henske J.K."/>
            <person name="Solomon K.V."/>
            <person name="De Groot R."/>
            <person name="Kuo A."/>
            <person name="Mondo S.J."/>
            <person name="Salamov A.A."/>
            <person name="Labutti K."/>
            <person name="Zhao Z."/>
            <person name="Chiniquy J."/>
            <person name="Barry K."/>
            <person name="Brewer H.M."/>
            <person name="Purvine S.O."/>
            <person name="Wright A.T."/>
            <person name="Boxma B."/>
            <person name="Van Alen T."/>
            <person name="Hackstein J.H."/>
            <person name="Baker S.E."/>
            <person name="Grigoriev I.V."/>
            <person name="O'Malley M.A."/>
        </authorList>
    </citation>
    <scope>NUCLEOTIDE SEQUENCE [LARGE SCALE GENOMIC DNA]</scope>
    <source>
        <strain evidence="11 12">G1</strain>
    </source>
</reference>
<accession>A0A1Y2A6G2</accession>
<name>A0A1Y2A6G2_9FUNG</name>
<keyword evidence="8" id="KW-1133">Transmembrane helix</keyword>
<dbReference type="InterPro" id="IPR000742">
    <property type="entry name" value="EGF"/>
</dbReference>
<evidence type="ECO:0000313" key="11">
    <source>
        <dbReference type="EMBL" id="ORY18059.1"/>
    </source>
</evidence>
<dbReference type="GO" id="GO:0005576">
    <property type="term" value="C:extracellular region"/>
    <property type="evidence" value="ECO:0007669"/>
    <property type="project" value="UniProtKB-SubCell"/>
</dbReference>
<keyword evidence="6 8" id="KW-0472">Membrane</keyword>
<evidence type="ECO:0000256" key="6">
    <source>
        <dbReference type="ARBA" id="ARBA00023136"/>
    </source>
</evidence>
<keyword evidence="5" id="KW-0732">Signal</keyword>
<evidence type="ECO:0000259" key="10">
    <source>
        <dbReference type="PROSITE" id="PS01186"/>
    </source>
</evidence>
<protein>
    <recommendedName>
        <fullName evidence="9 10">EGF-like domain-containing protein</fullName>
    </recommendedName>
</protein>
<feature type="transmembrane region" description="Helical" evidence="8">
    <location>
        <begin position="853"/>
        <end position="877"/>
    </location>
</feature>
<dbReference type="Proteomes" id="UP000193920">
    <property type="component" value="Unassembled WGS sequence"/>
</dbReference>
<comment type="subcellular location">
    <subcellularLocation>
        <location evidence="1">Cell envelope</location>
    </subcellularLocation>
    <subcellularLocation>
        <location evidence="2">Cell outer membrane</location>
    </subcellularLocation>
    <subcellularLocation>
        <location evidence="3">Secreted</location>
    </subcellularLocation>
</comment>
<dbReference type="NCBIfam" id="TIGR01376">
    <property type="entry name" value="POMP_repeat"/>
    <property type="match status" value="1"/>
</dbReference>
<evidence type="ECO:0000313" key="12">
    <source>
        <dbReference type="Proteomes" id="UP000193920"/>
    </source>
</evidence>
<organism evidence="11 12">
    <name type="scientific">Neocallimastix californiae</name>
    <dbReference type="NCBI Taxonomy" id="1754190"/>
    <lineage>
        <taxon>Eukaryota</taxon>
        <taxon>Fungi</taxon>
        <taxon>Fungi incertae sedis</taxon>
        <taxon>Chytridiomycota</taxon>
        <taxon>Chytridiomycota incertae sedis</taxon>
        <taxon>Neocallimastigomycetes</taxon>
        <taxon>Neocallimastigales</taxon>
        <taxon>Neocallimastigaceae</taxon>
        <taxon>Neocallimastix</taxon>
    </lineage>
</organism>
<comment type="caution">
    <text evidence="11">The sequence shown here is derived from an EMBL/GenBank/DDBJ whole genome shotgun (WGS) entry which is preliminary data.</text>
</comment>
<dbReference type="PROSITE" id="PS00022">
    <property type="entry name" value="EGF_1"/>
    <property type="match status" value="1"/>
</dbReference>
<evidence type="ECO:0000259" key="9">
    <source>
        <dbReference type="PROSITE" id="PS00022"/>
    </source>
</evidence>
<proteinExistence type="predicted"/>
<dbReference type="InterPro" id="IPR003368">
    <property type="entry name" value="POMP_repeat"/>
</dbReference>
<feature type="transmembrane region" description="Helical" evidence="8">
    <location>
        <begin position="591"/>
        <end position="610"/>
    </location>
</feature>
<dbReference type="AlphaFoldDB" id="A0A1Y2A6G2"/>
<evidence type="ECO:0000256" key="3">
    <source>
        <dbReference type="ARBA" id="ARBA00004613"/>
    </source>
</evidence>
<keyword evidence="4" id="KW-0964">Secreted</keyword>
<dbReference type="PROSITE" id="PS01186">
    <property type="entry name" value="EGF_2"/>
    <property type="match status" value="1"/>
</dbReference>
<dbReference type="EMBL" id="MCOG01000322">
    <property type="protein sequence ID" value="ORY18059.1"/>
    <property type="molecule type" value="Genomic_DNA"/>
</dbReference>
<keyword evidence="12" id="KW-1185">Reference proteome</keyword>
<keyword evidence="8" id="KW-0812">Transmembrane</keyword>
<evidence type="ECO:0000256" key="7">
    <source>
        <dbReference type="ARBA" id="ARBA00023237"/>
    </source>
</evidence>